<dbReference type="AlphaFoldDB" id="A0A1B6GJ85"/>
<evidence type="ECO:0000313" key="2">
    <source>
        <dbReference type="EMBL" id="JAS62470.1"/>
    </source>
</evidence>
<name>A0A1B6GJ85_9HEMI</name>
<dbReference type="EMBL" id="GECZ01007299">
    <property type="protein sequence ID" value="JAS62470.1"/>
    <property type="molecule type" value="Transcribed_RNA"/>
</dbReference>
<feature type="coiled-coil region" evidence="1">
    <location>
        <begin position="87"/>
        <end position="114"/>
    </location>
</feature>
<feature type="non-terminal residue" evidence="2">
    <location>
        <position position="1"/>
    </location>
</feature>
<sequence>RILLMHFEEIQTSFQRFLDDFNTLYEQQFQPSSLVKRSDISSEDTKLLNDLRVMEKSIQDDIDKKLKVLSEFQLSFDEKQQNFESKQEMSSKQLEELDRHLDSLQQEIKSFCSKIIEKVLYFRLADFESSLRQYSDEDLSRIITAILTD</sequence>
<gene>
    <name evidence="2" type="ORF">g.44374</name>
</gene>
<organism evidence="2">
    <name type="scientific">Cuerna arida</name>
    <dbReference type="NCBI Taxonomy" id="1464854"/>
    <lineage>
        <taxon>Eukaryota</taxon>
        <taxon>Metazoa</taxon>
        <taxon>Ecdysozoa</taxon>
        <taxon>Arthropoda</taxon>
        <taxon>Hexapoda</taxon>
        <taxon>Insecta</taxon>
        <taxon>Pterygota</taxon>
        <taxon>Neoptera</taxon>
        <taxon>Paraneoptera</taxon>
        <taxon>Hemiptera</taxon>
        <taxon>Auchenorrhyncha</taxon>
        <taxon>Membracoidea</taxon>
        <taxon>Cicadellidae</taxon>
        <taxon>Cicadellinae</taxon>
        <taxon>Proconiini</taxon>
        <taxon>Cuerna</taxon>
    </lineage>
</organism>
<dbReference type="SUPFAM" id="SSF58100">
    <property type="entry name" value="Bacterial hemolysins"/>
    <property type="match status" value="1"/>
</dbReference>
<feature type="non-terminal residue" evidence="2">
    <location>
        <position position="149"/>
    </location>
</feature>
<keyword evidence="1" id="KW-0175">Coiled coil</keyword>
<reference evidence="2" key="1">
    <citation type="submission" date="2015-11" db="EMBL/GenBank/DDBJ databases">
        <title>De novo transcriptome assembly of four potential Pierce s Disease insect vectors from Arizona vineyards.</title>
        <authorList>
            <person name="Tassone E.E."/>
        </authorList>
    </citation>
    <scope>NUCLEOTIDE SEQUENCE</scope>
</reference>
<protein>
    <submittedName>
        <fullName evidence="2">Uncharacterized protein</fullName>
    </submittedName>
</protein>
<accession>A0A1B6GJ85</accession>
<evidence type="ECO:0000256" key="1">
    <source>
        <dbReference type="SAM" id="Coils"/>
    </source>
</evidence>
<proteinExistence type="predicted"/>